<dbReference type="Pfam" id="PF01037">
    <property type="entry name" value="AsnC_trans_reg"/>
    <property type="match status" value="1"/>
</dbReference>
<evidence type="ECO:0000256" key="3">
    <source>
        <dbReference type="ARBA" id="ARBA00023163"/>
    </source>
</evidence>
<evidence type="ECO:0000256" key="1">
    <source>
        <dbReference type="ARBA" id="ARBA00023015"/>
    </source>
</evidence>
<evidence type="ECO:0000256" key="2">
    <source>
        <dbReference type="ARBA" id="ARBA00023125"/>
    </source>
</evidence>
<dbReference type="PROSITE" id="PS50956">
    <property type="entry name" value="HTH_ASNC_2"/>
    <property type="match status" value="1"/>
</dbReference>
<keyword evidence="1" id="KW-0805">Transcription regulation</keyword>
<dbReference type="Pfam" id="PF13404">
    <property type="entry name" value="HTH_AsnC-type"/>
    <property type="match status" value="1"/>
</dbReference>
<dbReference type="SUPFAM" id="SSF54909">
    <property type="entry name" value="Dimeric alpha+beta barrel"/>
    <property type="match status" value="1"/>
</dbReference>
<dbReference type="Gene3D" id="1.10.10.10">
    <property type="entry name" value="Winged helix-like DNA-binding domain superfamily/Winged helix DNA-binding domain"/>
    <property type="match status" value="1"/>
</dbReference>
<accession>A0ABW6CUJ5</accession>
<dbReference type="SMART" id="SM00344">
    <property type="entry name" value="HTH_ASNC"/>
    <property type="match status" value="1"/>
</dbReference>
<keyword evidence="6" id="KW-1185">Reference proteome</keyword>
<dbReference type="RefSeq" id="WP_377370855.1">
    <property type="nucleotide sequence ID" value="NZ_JAOTJD010000032.1"/>
</dbReference>
<dbReference type="InterPro" id="IPR000485">
    <property type="entry name" value="AsnC-type_HTH_dom"/>
</dbReference>
<dbReference type="PANTHER" id="PTHR30154:SF53">
    <property type="entry name" value="HTH-TYPE TRANSCRIPTIONAL REGULATOR LRPC"/>
    <property type="match status" value="1"/>
</dbReference>
<keyword evidence="2" id="KW-0238">DNA-binding</keyword>
<evidence type="ECO:0000313" key="6">
    <source>
        <dbReference type="Proteomes" id="UP001598130"/>
    </source>
</evidence>
<dbReference type="InterPro" id="IPR011008">
    <property type="entry name" value="Dimeric_a/b-barrel"/>
</dbReference>
<dbReference type="InterPro" id="IPR019888">
    <property type="entry name" value="Tscrpt_reg_AsnC-like"/>
</dbReference>
<dbReference type="InterPro" id="IPR019887">
    <property type="entry name" value="Tscrpt_reg_AsnC/Lrp_C"/>
</dbReference>
<gene>
    <name evidence="5" type="ORF">OCL97_15825</name>
</gene>
<evidence type="ECO:0000259" key="4">
    <source>
        <dbReference type="PROSITE" id="PS50956"/>
    </source>
</evidence>
<dbReference type="InterPro" id="IPR036388">
    <property type="entry name" value="WH-like_DNA-bd_sf"/>
</dbReference>
<reference evidence="5 6" key="1">
    <citation type="submission" date="2022-09" db="EMBL/GenBank/DDBJ databases">
        <title>New species of Phenylobacterium.</title>
        <authorList>
            <person name="Mieszkin S."/>
        </authorList>
    </citation>
    <scope>NUCLEOTIDE SEQUENCE [LARGE SCALE GENOMIC DNA]</scope>
    <source>
        <strain evidence="5 6">HK31-G</strain>
    </source>
</reference>
<comment type="caution">
    <text evidence="5">The sequence shown here is derived from an EMBL/GenBank/DDBJ whole genome shotgun (WGS) entry which is preliminary data.</text>
</comment>
<dbReference type="InterPro" id="IPR036390">
    <property type="entry name" value="WH_DNA-bd_sf"/>
</dbReference>
<dbReference type="SUPFAM" id="SSF46785">
    <property type="entry name" value="Winged helix' DNA-binding domain"/>
    <property type="match status" value="1"/>
</dbReference>
<keyword evidence="3" id="KW-0804">Transcription</keyword>
<proteinExistence type="predicted"/>
<name>A0ABW6CUJ5_9CAUL</name>
<sequence length="150" mass="16295">MTSTADDMKLDARDLALVRLLETDSRLPTSTLAKRLGVSRTTVQTRIDRLVTAEVIAGFTIRLGKPLESRIVRGHVLVTAAPKAARHIEASLRTMPQVEALHSVSGPFDMIVQVAAASIGELDQVLDDIGLIDGVERTTSSIILSTRIRR</sequence>
<dbReference type="Gene3D" id="3.30.70.920">
    <property type="match status" value="1"/>
</dbReference>
<dbReference type="PRINTS" id="PR00033">
    <property type="entry name" value="HTHASNC"/>
</dbReference>
<protein>
    <submittedName>
        <fullName evidence="5">Lrp/AsnC family transcriptional regulator</fullName>
    </submittedName>
</protein>
<dbReference type="Proteomes" id="UP001598130">
    <property type="component" value="Unassembled WGS sequence"/>
</dbReference>
<evidence type="ECO:0000313" key="5">
    <source>
        <dbReference type="EMBL" id="MFD3265426.1"/>
    </source>
</evidence>
<feature type="domain" description="HTH asnC-type" evidence="4">
    <location>
        <begin position="10"/>
        <end position="76"/>
    </location>
</feature>
<organism evidence="5 6">
    <name type="scientific">Phenylobacterium ferrooxidans</name>
    <dbReference type="NCBI Taxonomy" id="2982689"/>
    <lineage>
        <taxon>Bacteria</taxon>
        <taxon>Pseudomonadati</taxon>
        <taxon>Pseudomonadota</taxon>
        <taxon>Alphaproteobacteria</taxon>
        <taxon>Caulobacterales</taxon>
        <taxon>Caulobacteraceae</taxon>
        <taxon>Phenylobacterium</taxon>
    </lineage>
</organism>
<dbReference type="EMBL" id="JAOTJD010000032">
    <property type="protein sequence ID" value="MFD3265426.1"/>
    <property type="molecule type" value="Genomic_DNA"/>
</dbReference>
<dbReference type="PANTHER" id="PTHR30154">
    <property type="entry name" value="LEUCINE-RESPONSIVE REGULATORY PROTEIN"/>
    <property type="match status" value="1"/>
</dbReference>